<evidence type="ECO:0000313" key="1">
    <source>
        <dbReference type="EMBL" id="KUM48252.1"/>
    </source>
</evidence>
<keyword evidence="1" id="KW-0496">Mitochondrion</keyword>
<organism evidence="1">
    <name type="scientific">Picea glauca</name>
    <name type="common">White spruce</name>
    <name type="synonym">Pinus glauca</name>
    <dbReference type="NCBI Taxonomy" id="3330"/>
    <lineage>
        <taxon>Eukaryota</taxon>
        <taxon>Viridiplantae</taxon>
        <taxon>Streptophyta</taxon>
        <taxon>Embryophyta</taxon>
        <taxon>Tracheophyta</taxon>
        <taxon>Spermatophyta</taxon>
        <taxon>Pinopsida</taxon>
        <taxon>Pinidae</taxon>
        <taxon>Conifers I</taxon>
        <taxon>Pinales</taxon>
        <taxon>Pinaceae</taxon>
        <taxon>Picea</taxon>
    </lineage>
</organism>
<dbReference type="EMBL" id="LKAM01000006">
    <property type="protein sequence ID" value="KUM48252.1"/>
    <property type="molecule type" value="Genomic_DNA"/>
</dbReference>
<comment type="caution">
    <text evidence="1">The sequence shown here is derived from an EMBL/GenBank/DDBJ whole genome shotgun (WGS) entry which is preliminary data.</text>
</comment>
<name>A0A101LZL1_PICGL</name>
<reference evidence="1" key="1">
    <citation type="journal article" date="2015" name="Genome Biol. Evol.">
        <title>Organellar Genomes of White Spruce (Picea glauca): Assembly and Annotation.</title>
        <authorList>
            <person name="Jackman S.D."/>
            <person name="Warren R.L."/>
            <person name="Gibb E.A."/>
            <person name="Vandervalk B.P."/>
            <person name="Mohamadi H."/>
            <person name="Chu J."/>
            <person name="Raymond A."/>
            <person name="Pleasance S."/>
            <person name="Coope R."/>
            <person name="Wildung M.R."/>
            <person name="Ritland C.E."/>
            <person name="Bousquet J."/>
            <person name="Jones S.J."/>
            <person name="Bohlmann J."/>
            <person name="Birol I."/>
        </authorList>
    </citation>
    <scope>NUCLEOTIDE SEQUENCE [LARGE SCALE GENOMIC DNA]</scope>
    <source>
        <tissue evidence="1">Flushing bud</tissue>
    </source>
</reference>
<sequence length="86" mass="10215">MLRVDPDLDLRFNLQRVELQWDPLPWGKLMLGFERARMLPLRLPPMPLYRPLSLRVSYLDLLLKDLNLLHLLLNMKKPAGKLAWDL</sequence>
<geneLocation type="mitochondrion" evidence="1"/>
<dbReference type="AlphaFoldDB" id="A0A101LZL1"/>
<accession>A0A101LZL1</accession>
<protein>
    <submittedName>
        <fullName evidence="1">Uncharacterized protein</fullName>
    </submittedName>
</protein>
<gene>
    <name evidence="1" type="ORF">ABT39_MTgene5250</name>
</gene>
<proteinExistence type="predicted"/>